<evidence type="ECO:0000313" key="5">
    <source>
        <dbReference type="EMBL" id="CAF3831019.1"/>
    </source>
</evidence>
<dbReference type="EMBL" id="CAJNOU010000887">
    <property type="protein sequence ID" value="CAF1109421.1"/>
    <property type="molecule type" value="Genomic_DNA"/>
</dbReference>
<dbReference type="EMBL" id="CAJOBE010002579">
    <property type="protein sequence ID" value="CAF3831019.1"/>
    <property type="molecule type" value="Genomic_DNA"/>
</dbReference>
<dbReference type="EMBL" id="CAJOAX010001405">
    <property type="protein sequence ID" value="CAF3712770.1"/>
    <property type="molecule type" value="Genomic_DNA"/>
</dbReference>
<reference evidence="4" key="1">
    <citation type="submission" date="2021-02" db="EMBL/GenBank/DDBJ databases">
        <authorList>
            <person name="Nowell W R."/>
        </authorList>
    </citation>
    <scope>NUCLEOTIDE SEQUENCE</scope>
</reference>
<evidence type="ECO:0000313" key="3">
    <source>
        <dbReference type="EMBL" id="CAF1109421.1"/>
    </source>
</evidence>
<dbReference type="OrthoDB" id="441129at2759"/>
<evidence type="ECO:0000313" key="4">
    <source>
        <dbReference type="EMBL" id="CAF3712770.1"/>
    </source>
</evidence>
<name>A0A818VIH5_9BILA</name>
<feature type="region of interest" description="Disordered" evidence="1">
    <location>
        <begin position="67"/>
        <end position="100"/>
    </location>
</feature>
<protein>
    <submittedName>
        <fullName evidence="4">Uncharacterized protein</fullName>
    </submittedName>
</protein>
<dbReference type="Proteomes" id="UP000663882">
    <property type="component" value="Unassembled WGS sequence"/>
</dbReference>
<evidence type="ECO:0000313" key="2">
    <source>
        <dbReference type="EMBL" id="CAF1099218.1"/>
    </source>
</evidence>
<evidence type="ECO:0000313" key="6">
    <source>
        <dbReference type="Proteomes" id="UP000663823"/>
    </source>
</evidence>
<evidence type="ECO:0000256" key="1">
    <source>
        <dbReference type="SAM" id="MobiDB-lite"/>
    </source>
</evidence>
<proteinExistence type="predicted"/>
<feature type="non-terminal residue" evidence="4">
    <location>
        <position position="100"/>
    </location>
</feature>
<dbReference type="EMBL" id="CAJNOO010001117">
    <property type="protein sequence ID" value="CAF1099218.1"/>
    <property type="molecule type" value="Genomic_DNA"/>
</dbReference>
<comment type="caution">
    <text evidence="4">The sequence shown here is derived from an EMBL/GenBank/DDBJ whole genome shotgun (WGS) entry which is preliminary data.</text>
</comment>
<dbReference type="Proteomes" id="UP000663823">
    <property type="component" value="Unassembled WGS sequence"/>
</dbReference>
<dbReference type="Proteomes" id="UP000663874">
    <property type="component" value="Unassembled WGS sequence"/>
</dbReference>
<accession>A0A818VIH5</accession>
<sequence>TNLGPEVDIADLTWEQKEQVLRVLFIRMNTKKSNMTDLALNETQMDNDDRPIDVHHDNATNVFLTQGVNTTQHESSSDSRSNASMSDVPKLPQITATATT</sequence>
<organism evidence="4 6">
    <name type="scientific">Rotaria sordida</name>
    <dbReference type="NCBI Taxonomy" id="392033"/>
    <lineage>
        <taxon>Eukaryota</taxon>
        <taxon>Metazoa</taxon>
        <taxon>Spiralia</taxon>
        <taxon>Gnathifera</taxon>
        <taxon>Rotifera</taxon>
        <taxon>Eurotatoria</taxon>
        <taxon>Bdelloidea</taxon>
        <taxon>Philodinida</taxon>
        <taxon>Philodinidae</taxon>
        <taxon>Rotaria</taxon>
    </lineage>
</organism>
<gene>
    <name evidence="5" type="ORF">FNK824_LOCUS16752</name>
    <name evidence="4" type="ORF">OTI717_LOCUS13295</name>
    <name evidence="2" type="ORF">RFH988_LOCUS19221</name>
    <name evidence="3" type="ORF">SEV965_LOCUS16300</name>
</gene>
<dbReference type="AlphaFoldDB" id="A0A818VIH5"/>
<dbReference type="Proteomes" id="UP000663889">
    <property type="component" value="Unassembled WGS sequence"/>
</dbReference>